<evidence type="ECO:0000256" key="2">
    <source>
        <dbReference type="SAM" id="SignalP"/>
    </source>
</evidence>
<dbReference type="RefSeq" id="WP_062131267.1">
    <property type="nucleotide sequence ID" value="NZ_LRBG01000035.1"/>
</dbReference>
<dbReference type="PANTHER" id="PTHR35936:SF35">
    <property type="entry name" value="L-CYSTINE-BINDING PROTEIN TCYJ"/>
    <property type="match status" value="1"/>
</dbReference>
<dbReference type="PANTHER" id="PTHR35936">
    <property type="entry name" value="MEMBRANE-BOUND LYTIC MUREIN TRANSGLYCOSYLASE F"/>
    <property type="match status" value="1"/>
</dbReference>
<gene>
    <name evidence="4" type="ORF">CI15_22530</name>
</gene>
<dbReference type="STRING" id="1399968.CI15_22530"/>
<dbReference type="Pfam" id="PF00497">
    <property type="entry name" value="SBP_bac_3"/>
    <property type="match status" value="1"/>
</dbReference>
<name>A0A149PJ09_9BURK</name>
<feature type="signal peptide" evidence="2">
    <location>
        <begin position="1"/>
        <end position="27"/>
    </location>
</feature>
<organism evidence="4 5">
    <name type="scientific">Paraburkholderia monticola</name>
    <dbReference type="NCBI Taxonomy" id="1399968"/>
    <lineage>
        <taxon>Bacteria</taxon>
        <taxon>Pseudomonadati</taxon>
        <taxon>Pseudomonadota</taxon>
        <taxon>Betaproteobacteria</taxon>
        <taxon>Burkholderiales</taxon>
        <taxon>Burkholderiaceae</taxon>
        <taxon>Paraburkholderia</taxon>
    </lineage>
</organism>
<proteinExistence type="predicted"/>
<evidence type="ECO:0000259" key="3">
    <source>
        <dbReference type="SMART" id="SM00062"/>
    </source>
</evidence>
<evidence type="ECO:0000313" key="4">
    <source>
        <dbReference type="EMBL" id="KXU85061.1"/>
    </source>
</evidence>
<keyword evidence="1 2" id="KW-0732">Signal</keyword>
<dbReference type="EMBL" id="LRBG01000035">
    <property type="protein sequence ID" value="KXU85061.1"/>
    <property type="molecule type" value="Genomic_DNA"/>
</dbReference>
<accession>A0A149PJ09</accession>
<feature type="domain" description="Solute-binding protein family 3/N-terminal" evidence="3">
    <location>
        <begin position="39"/>
        <end position="276"/>
    </location>
</feature>
<protein>
    <submittedName>
        <fullName evidence="4">Amino acid ABC transporter substrate-binding protein</fullName>
    </submittedName>
</protein>
<dbReference type="OrthoDB" id="7241844at2"/>
<dbReference type="SMART" id="SM00062">
    <property type="entry name" value="PBPb"/>
    <property type="match status" value="1"/>
</dbReference>
<comment type="caution">
    <text evidence="4">The sequence shown here is derived from an EMBL/GenBank/DDBJ whole genome shotgun (WGS) entry which is preliminary data.</text>
</comment>
<dbReference type="InterPro" id="IPR001638">
    <property type="entry name" value="Solute-binding_3/MltF_N"/>
</dbReference>
<reference evidence="4 5" key="1">
    <citation type="journal article" date="2015" name="Int. J. Syst. Evol. Microbiol.">
        <title>Burkholderia monticola sp. nov., isolated from mountain soil.</title>
        <authorList>
            <person name="Baek I."/>
            <person name="Seo B."/>
            <person name="Lee I."/>
            <person name="Yi H."/>
            <person name="Chun J."/>
        </authorList>
    </citation>
    <scope>NUCLEOTIDE SEQUENCE [LARGE SCALE GENOMIC DNA]</scope>
    <source>
        <strain evidence="4 5">JC2948</strain>
    </source>
</reference>
<dbReference type="Proteomes" id="UP000075613">
    <property type="component" value="Unassembled WGS sequence"/>
</dbReference>
<dbReference type="AlphaFoldDB" id="A0A149PJ09"/>
<dbReference type="Gene3D" id="3.40.190.10">
    <property type="entry name" value="Periplasmic binding protein-like II"/>
    <property type="match status" value="2"/>
</dbReference>
<dbReference type="SUPFAM" id="SSF53850">
    <property type="entry name" value="Periplasmic binding protein-like II"/>
    <property type="match status" value="1"/>
</dbReference>
<evidence type="ECO:0000313" key="5">
    <source>
        <dbReference type="Proteomes" id="UP000075613"/>
    </source>
</evidence>
<evidence type="ECO:0000256" key="1">
    <source>
        <dbReference type="ARBA" id="ARBA00022729"/>
    </source>
</evidence>
<keyword evidence="5" id="KW-1185">Reference proteome</keyword>
<sequence length="279" mass="30743">MAKSILNRLLGFTLGAGIALTAFGAHAGATLDRVMKNGTMMVATSGKWPPQAFLNDKHEFDGFDIDVAKEIARRLGVKVAFDTPQFSLMTGGHWHGRWDLSVLSVTPTKSRAELLDFPAVYYYSPYVFVVNKDSRAKTRADLNGKVIGVEAGTTSEDYVRNRLNIAGPDVPAFQYMTQPPKEIKTYADSMLPYDDLRLGDGKRVDGIVTPVQTALNAIKNGYPVKIVPGDYAFREPLAIVADKGDPDWDKKVGDIVAQMKQDGTLTKLSMKWFGNDYTK</sequence>
<feature type="chain" id="PRO_5007551315" evidence="2">
    <location>
        <begin position="28"/>
        <end position="279"/>
    </location>
</feature>